<dbReference type="AlphaFoldDB" id="A0A1G2TGK2"/>
<comment type="caution">
    <text evidence="6">The sequence shown here is derived from an EMBL/GenBank/DDBJ whole genome shotgun (WGS) entry which is preliminary data.</text>
</comment>
<dbReference type="InterPro" id="IPR001854">
    <property type="entry name" value="Ribosomal_uL29"/>
</dbReference>
<protein>
    <recommendedName>
        <fullName evidence="4">Large ribosomal subunit protein uL29</fullName>
    </recommendedName>
    <alternativeName>
        <fullName evidence="5">50S ribosomal protein L29</fullName>
    </alternativeName>
</protein>
<dbReference type="NCBIfam" id="TIGR00012">
    <property type="entry name" value="L29"/>
    <property type="match status" value="1"/>
</dbReference>
<dbReference type="GO" id="GO:0006412">
    <property type="term" value="P:translation"/>
    <property type="evidence" value="ECO:0007669"/>
    <property type="project" value="InterPro"/>
</dbReference>
<evidence type="ECO:0000313" key="6">
    <source>
        <dbReference type="EMBL" id="OHA96417.1"/>
    </source>
</evidence>
<evidence type="ECO:0000256" key="3">
    <source>
        <dbReference type="ARBA" id="ARBA00023274"/>
    </source>
</evidence>
<dbReference type="Pfam" id="PF00831">
    <property type="entry name" value="Ribosomal_L29"/>
    <property type="match status" value="1"/>
</dbReference>
<evidence type="ECO:0000256" key="5">
    <source>
        <dbReference type="ARBA" id="ARBA00035476"/>
    </source>
</evidence>
<dbReference type="GO" id="GO:0003735">
    <property type="term" value="F:structural constituent of ribosome"/>
    <property type="evidence" value="ECO:0007669"/>
    <property type="project" value="InterPro"/>
</dbReference>
<sequence>MKKTTYKGKPKTDLVKALYEQREILSKFRFGAAGSKTRNVKEGQAARKEIARIMTELNANK</sequence>
<name>A0A1G2TGK2_9BACT</name>
<keyword evidence="2 6" id="KW-0689">Ribosomal protein</keyword>
<evidence type="ECO:0000256" key="2">
    <source>
        <dbReference type="ARBA" id="ARBA00022980"/>
    </source>
</evidence>
<keyword evidence="3" id="KW-0687">Ribonucleoprotein</keyword>
<dbReference type="EMBL" id="MHVS01000005">
    <property type="protein sequence ID" value="OHA96417.1"/>
    <property type="molecule type" value="Genomic_DNA"/>
</dbReference>
<dbReference type="Proteomes" id="UP000177279">
    <property type="component" value="Unassembled WGS sequence"/>
</dbReference>
<dbReference type="GO" id="GO:1990904">
    <property type="term" value="C:ribonucleoprotein complex"/>
    <property type="evidence" value="ECO:0007669"/>
    <property type="project" value="UniProtKB-KW"/>
</dbReference>
<proteinExistence type="inferred from homology"/>
<accession>A0A1G2TGK2</accession>
<evidence type="ECO:0000256" key="4">
    <source>
        <dbReference type="ARBA" id="ARBA00035204"/>
    </source>
</evidence>
<dbReference type="Gene3D" id="1.10.287.310">
    <property type="match status" value="1"/>
</dbReference>
<organism evidence="6 7">
    <name type="scientific">Candidatus Zambryskibacteria bacterium RIFCSPHIGHO2_02_FULL_43_37</name>
    <dbReference type="NCBI Taxonomy" id="1802749"/>
    <lineage>
        <taxon>Bacteria</taxon>
        <taxon>Candidatus Zambryskiibacteriota</taxon>
    </lineage>
</organism>
<gene>
    <name evidence="6" type="ORF">A3D49_00810</name>
</gene>
<dbReference type="GO" id="GO:0005840">
    <property type="term" value="C:ribosome"/>
    <property type="evidence" value="ECO:0007669"/>
    <property type="project" value="UniProtKB-KW"/>
</dbReference>
<evidence type="ECO:0000313" key="7">
    <source>
        <dbReference type="Proteomes" id="UP000177279"/>
    </source>
</evidence>
<dbReference type="SUPFAM" id="SSF46561">
    <property type="entry name" value="Ribosomal protein L29 (L29p)"/>
    <property type="match status" value="1"/>
</dbReference>
<comment type="similarity">
    <text evidence="1">Belongs to the universal ribosomal protein uL29 family.</text>
</comment>
<evidence type="ECO:0000256" key="1">
    <source>
        <dbReference type="ARBA" id="ARBA00009254"/>
    </source>
</evidence>
<dbReference type="InterPro" id="IPR036049">
    <property type="entry name" value="Ribosomal_uL29_sf"/>
</dbReference>
<reference evidence="6 7" key="1">
    <citation type="journal article" date="2016" name="Nat. Commun.">
        <title>Thousands of microbial genomes shed light on interconnected biogeochemical processes in an aquifer system.</title>
        <authorList>
            <person name="Anantharaman K."/>
            <person name="Brown C.T."/>
            <person name="Hug L.A."/>
            <person name="Sharon I."/>
            <person name="Castelle C.J."/>
            <person name="Probst A.J."/>
            <person name="Thomas B.C."/>
            <person name="Singh A."/>
            <person name="Wilkins M.J."/>
            <person name="Karaoz U."/>
            <person name="Brodie E.L."/>
            <person name="Williams K.H."/>
            <person name="Hubbard S.S."/>
            <person name="Banfield J.F."/>
        </authorList>
    </citation>
    <scope>NUCLEOTIDE SEQUENCE [LARGE SCALE GENOMIC DNA]</scope>
</reference>